<feature type="transmembrane region" description="Helical" evidence="11">
    <location>
        <begin position="23"/>
        <end position="40"/>
    </location>
</feature>
<evidence type="ECO:0000256" key="2">
    <source>
        <dbReference type="ARBA" id="ARBA00004463"/>
    </source>
</evidence>
<dbReference type="Pfam" id="PF00076">
    <property type="entry name" value="RRM_1"/>
    <property type="match status" value="3"/>
</dbReference>
<keyword evidence="11" id="KW-0472">Membrane</keyword>
<evidence type="ECO:0000313" key="13">
    <source>
        <dbReference type="EMBL" id="OMO74131.1"/>
    </source>
</evidence>
<feature type="domain" description="RRM" evidence="12">
    <location>
        <begin position="541"/>
        <end position="613"/>
    </location>
</feature>
<keyword evidence="6" id="KW-0539">Nucleus</keyword>
<dbReference type="AlphaFoldDB" id="A0A1R3HV90"/>
<dbReference type="EMBL" id="AWWV01011137">
    <property type="protein sequence ID" value="OMO74131.1"/>
    <property type="molecule type" value="Genomic_DNA"/>
</dbReference>
<dbReference type="InterPro" id="IPR012677">
    <property type="entry name" value="Nucleotide-bd_a/b_plait_sf"/>
</dbReference>
<dbReference type="STRING" id="210143.A0A1R3HV90"/>
<sequence>MADDLCFFTKDSFILKSPKKSPLVLRMVVLLFVMVCGVYICSICLKQISTGSTSEFLNIGVIQKPCPEPNIEPWEIPYVHYPNPKTYTRAECACHPVRYFAIMSMQRSGSGWFETLLNNHTNISSNGEIFSVKVRRSNVSSIFETLDKVYNLDWLSSASKNECTAAVGLKWMLNQGLMQHHKEIVEYFNTRGVSAIFLFRRNLLRRMISILANSYDRDAKLLNGTHKSHVHSPHEAEILASYKPVINATLLVPNLKQVEDTTKKALEYFKSTRHIILYYEDVVKNRTKLEELQEFLKVPKRELKSRQQQQSYLPKQQQQGSNPDDVKTIWVGDLVHWMDETYLHGCFSHTGEVSSVKIIRNKQTGQSEGYGFVEFYSRAAAEKVLQSYNGSIMPNTEQPFRLNWATFSVNERRSEPGSDLSIFVGDLAADVTDTMLHDTFSSRYQSIKGAKVVIDSNTGRSKGYGFVRFGDENEKSRAMTEMNGVYCSSRPMRIGVATPKKASGYQQQYSSQALVLAGGGHASNGALAQGSQSDNSDSNNATIFVGGLDSDITDDDLRQPFSQFGEIISVKIPSGKGCGFVQFANRKNAEEAIQNLNGTTIGKQTVRLAWGRSLGNKQWRGDSGNQWNGGYYRGQGYGGGYGYGYAATPNQDPNMYAAAAAVPGAS</sequence>
<evidence type="ECO:0000256" key="8">
    <source>
        <dbReference type="ARBA" id="ARBA00061069"/>
    </source>
</evidence>
<keyword evidence="3" id="KW-0507">mRNA processing</keyword>
<reference evidence="13 14" key="1">
    <citation type="submission" date="2013-09" db="EMBL/GenBank/DDBJ databases">
        <title>Corchorus capsularis genome sequencing.</title>
        <authorList>
            <person name="Alam M."/>
            <person name="Haque M.S."/>
            <person name="Islam M.S."/>
            <person name="Emdad E.M."/>
            <person name="Islam M.M."/>
            <person name="Ahmed B."/>
            <person name="Halim A."/>
            <person name="Hossen Q.M.M."/>
            <person name="Hossain M.Z."/>
            <person name="Ahmed R."/>
            <person name="Khan M.M."/>
            <person name="Islam R."/>
            <person name="Rashid M.M."/>
            <person name="Khan S.A."/>
            <person name="Rahman M.S."/>
            <person name="Alam M."/>
        </authorList>
    </citation>
    <scope>NUCLEOTIDE SEQUENCE [LARGE SCALE GENOMIC DNA]</scope>
    <source>
        <strain evidence="14">cv. CVL-1</strain>
        <tissue evidence="13">Whole seedling</tissue>
    </source>
</reference>
<evidence type="ECO:0000256" key="10">
    <source>
        <dbReference type="PROSITE-ProRule" id="PRU00176"/>
    </source>
</evidence>
<dbReference type="InterPro" id="IPR052796">
    <property type="entry name" value="Nod_factor_sulfotransferase"/>
</dbReference>
<dbReference type="GO" id="GO:0006397">
    <property type="term" value="P:mRNA processing"/>
    <property type="evidence" value="ECO:0007669"/>
    <property type="project" value="UniProtKB-KW"/>
</dbReference>
<dbReference type="InterPro" id="IPR000504">
    <property type="entry name" value="RRM_dom"/>
</dbReference>
<keyword evidence="11" id="KW-0812">Transmembrane</keyword>
<dbReference type="Gramene" id="OMO74131">
    <property type="protein sequence ID" value="OMO74131"/>
    <property type="gene ID" value="CCACVL1_16942"/>
</dbReference>
<feature type="domain" description="RRM" evidence="12">
    <location>
        <begin position="327"/>
        <end position="407"/>
    </location>
</feature>
<dbReference type="FunFam" id="3.30.70.330:FF:000144">
    <property type="entry name" value="Polyadenylate-binding protein RBP47B"/>
    <property type="match status" value="1"/>
</dbReference>
<proteinExistence type="inferred from homology"/>
<comment type="similarity">
    <text evidence="8">Belongs to the polyadenylate-binding RBP47 family.</text>
</comment>
<dbReference type="InterPro" id="IPR027417">
    <property type="entry name" value="P-loop_NTPase"/>
</dbReference>
<comment type="function">
    <text evidence="7">Heterogeneous nuclear ribonucleoprotein (hnRNP)-protein binding the poly(A) tail of mRNA and probably involved in some steps of pre-mRNA maturation.</text>
</comment>
<evidence type="ECO:0000256" key="1">
    <source>
        <dbReference type="ARBA" id="ARBA00004123"/>
    </source>
</evidence>
<dbReference type="Proteomes" id="UP000188268">
    <property type="component" value="Unassembled WGS sequence"/>
</dbReference>
<dbReference type="PANTHER" id="PTHR32175:SF0">
    <property type="entry name" value="SULFOTRANSFERASE"/>
    <property type="match status" value="1"/>
</dbReference>
<dbReference type="Gene3D" id="3.40.50.300">
    <property type="entry name" value="P-loop containing nucleotide triphosphate hydrolases"/>
    <property type="match status" value="1"/>
</dbReference>
<keyword evidence="4" id="KW-0677">Repeat</keyword>
<gene>
    <name evidence="13" type="ORF">CCACVL1_16942</name>
</gene>
<accession>A0A1R3HV90</accession>
<evidence type="ECO:0000256" key="6">
    <source>
        <dbReference type="ARBA" id="ARBA00023242"/>
    </source>
</evidence>
<evidence type="ECO:0000256" key="5">
    <source>
        <dbReference type="ARBA" id="ARBA00022884"/>
    </source>
</evidence>
<evidence type="ECO:0000313" key="14">
    <source>
        <dbReference type="Proteomes" id="UP000188268"/>
    </source>
</evidence>
<dbReference type="FunFam" id="3.30.70.330:FF:000395">
    <property type="entry name" value="Polyadenylate-binding protein RBP47"/>
    <property type="match status" value="1"/>
</dbReference>
<evidence type="ECO:0000259" key="12">
    <source>
        <dbReference type="PROSITE" id="PS50102"/>
    </source>
</evidence>
<comment type="subunit">
    <text evidence="9">Interacts with the poly(A) tail of mRNA in nucleus.</text>
</comment>
<feature type="domain" description="RRM" evidence="12">
    <location>
        <begin position="420"/>
        <end position="499"/>
    </location>
</feature>
<dbReference type="GO" id="GO:0003729">
    <property type="term" value="F:mRNA binding"/>
    <property type="evidence" value="ECO:0007669"/>
    <property type="project" value="UniProtKB-ARBA"/>
</dbReference>
<evidence type="ECO:0000256" key="11">
    <source>
        <dbReference type="SAM" id="Phobius"/>
    </source>
</evidence>
<dbReference type="SUPFAM" id="SSF54928">
    <property type="entry name" value="RNA-binding domain, RBD"/>
    <property type="match status" value="3"/>
</dbReference>
<dbReference type="CDD" id="cd12345">
    <property type="entry name" value="RRM2_SECp43_like"/>
    <property type="match status" value="1"/>
</dbReference>
<evidence type="ECO:0000256" key="9">
    <source>
        <dbReference type="ARBA" id="ARBA00063471"/>
    </source>
</evidence>
<dbReference type="OrthoDB" id="446113at2759"/>
<comment type="caution">
    <text evidence="13">The sequence shown here is derived from an EMBL/GenBank/DDBJ whole genome shotgun (WGS) entry which is preliminary data.</text>
</comment>
<dbReference type="Gene3D" id="3.30.70.330">
    <property type="match status" value="3"/>
</dbReference>
<protein>
    <recommendedName>
        <fullName evidence="12">RRM domain-containing protein</fullName>
    </recommendedName>
</protein>
<dbReference type="FunFam" id="3.30.70.330:FF:000103">
    <property type="entry name" value="Polyadenylate-binding protein RBP47B"/>
    <property type="match status" value="1"/>
</dbReference>
<dbReference type="PANTHER" id="PTHR32175">
    <property type="entry name" value="PROTEIN, PUTATIVE, EXPRESSED-RELATED"/>
    <property type="match status" value="1"/>
</dbReference>
<evidence type="ECO:0000256" key="4">
    <source>
        <dbReference type="ARBA" id="ARBA00022737"/>
    </source>
</evidence>
<dbReference type="PROSITE" id="PS50102">
    <property type="entry name" value="RRM"/>
    <property type="match status" value="3"/>
</dbReference>
<keyword evidence="11" id="KW-1133">Transmembrane helix</keyword>
<comment type="subcellular location">
    <subcellularLocation>
        <location evidence="2">Cytoplasmic granule</location>
    </subcellularLocation>
    <subcellularLocation>
        <location evidence="1">Nucleus</location>
    </subcellularLocation>
</comment>
<dbReference type="GO" id="GO:0005634">
    <property type="term" value="C:nucleus"/>
    <property type="evidence" value="ECO:0007669"/>
    <property type="project" value="UniProtKB-SubCell"/>
</dbReference>
<dbReference type="SMART" id="SM00360">
    <property type="entry name" value="RRM"/>
    <property type="match status" value="3"/>
</dbReference>
<evidence type="ECO:0000256" key="3">
    <source>
        <dbReference type="ARBA" id="ARBA00022664"/>
    </source>
</evidence>
<dbReference type="CDD" id="cd12344">
    <property type="entry name" value="RRM1_SECp43_like"/>
    <property type="match status" value="1"/>
</dbReference>
<name>A0A1R3HV90_COCAP</name>
<dbReference type="InterPro" id="IPR035979">
    <property type="entry name" value="RBD_domain_sf"/>
</dbReference>
<organism evidence="13 14">
    <name type="scientific">Corchorus capsularis</name>
    <name type="common">Jute</name>
    <dbReference type="NCBI Taxonomy" id="210143"/>
    <lineage>
        <taxon>Eukaryota</taxon>
        <taxon>Viridiplantae</taxon>
        <taxon>Streptophyta</taxon>
        <taxon>Embryophyta</taxon>
        <taxon>Tracheophyta</taxon>
        <taxon>Spermatophyta</taxon>
        <taxon>Magnoliopsida</taxon>
        <taxon>eudicotyledons</taxon>
        <taxon>Gunneridae</taxon>
        <taxon>Pentapetalae</taxon>
        <taxon>rosids</taxon>
        <taxon>malvids</taxon>
        <taxon>Malvales</taxon>
        <taxon>Malvaceae</taxon>
        <taxon>Grewioideae</taxon>
        <taxon>Apeibeae</taxon>
        <taxon>Corchorus</taxon>
    </lineage>
</organism>
<keyword evidence="14" id="KW-1185">Reference proteome</keyword>
<keyword evidence="5 10" id="KW-0694">RNA-binding</keyword>
<evidence type="ECO:0000256" key="7">
    <source>
        <dbReference type="ARBA" id="ARBA00057395"/>
    </source>
</evidence>
<dbReference type="SUPFAM" id="SSF52540">
    <property type="entry name" value="P-loop containing nucleoside triphosphate hydrolases"/>
    <property type="match status" value="1"/>
</dbReference>